<evidence type="ECO:0000259" key="16">
    <source>
        <dbReference type="Pfam" id="PF07715"/>
    </source>
</evidence>
<keyword evidence="3 12" id="KW-1134">Transmembrane beta strand</keyword>
<dbReference type="OrthoDB" id="7277632at2"/>
<dbReference type="Proteomes" id="UP000216998">
    <property type="component" value="Unassembled WGS sequence"/>
</dbReference>
<feature type="domain" description="TonB-dependent receptor plug" evidence="16">
    <location>
        <begin position="62"/>
        <end position="175"/>
    </location>
</feature>
<dbReference type="AlphaFoldDB" id="A0A255Z1N9"/>
<keyword evidence="17" id="KW-0675">Receptor</keyword>
<evidence type="ECO:0000256" key="2">
    <source>
        <dbReference type="ARBA" id="ARBA00022448"/>
    </source>
</evidence>
<evidence type="ECO:0000256" key="6">
    <source>
        <dbReference type="ARBA" id="ARBA00022729"/>
    </source>
</evidence>
<dbReference type="Pfam" id="PF00593">
    <property type="entry name" value="TonB_dep_Rec_b-barrel"/>
    <property type="match status" value="1"/>
</dbReference>
<dbReference type="GO" id="GO:0009279">
    <property type="term" value="C:cell outer membrane"/>
    <property type="evidence" value="ECO:0007669"/>
    <property type="project" value="UniProtKB-SubCell"/>
</dbReference>
<comment type="similarity">
    <text evidence="12 13">Belongs to the TonB-dependent receptor family.</text>
</comment>
<keyword evidence="7" id="KW-0408">Iron</keyword>
<keyword evidence="11 12" id="KW-0998">Cell outer membrane</keyword>
<proteinExistence type="inferred from homology"/>
<protein>
    <submittedName>
        <fullName evidence="17">TonB-dependent receptor</fullName>
    </submittedName>
</protein>
<feature type="domain" description="TonB-dependent receptor-like beta-barrel" evidence="15">
    <location>
        <begin position="308"/>
        <end position="783"/>
    </location>
</feature>
<dbReference type="InterPro" id="IPR000531">
    <property type="entry name" value="Beta-barrel_TonB"/>
</dbReference>
<dbReference type="InterPro" id="IPR012910">
    <property type="entry name" value="Plug_dom"/>
</dbReference>
<dbReference type="GO" id="GO:0015344">
    <property type="term" value="F:siderophore uptake transmembrane transporter activity"/>
    <property type="evidence" value="ECO:0007669"/>
    <property type="project" value="TreeGrafter"/>
</dbReference>
<dbReference type="Gene3D" id="2.40.170.20">
    <property type="entry name" value="TonB-dependent receptor, beta-barrel domain"/>
    <property type="match status" value="1"/>
</dbReference>
<dbReference type="Pfam" id="PF07715">
    <property type="entry name" value="Plug"/>
    <property type="match status" value="1"/>
</dbReference>
<sequence>MKCTLMRASAMGAALAAFSLSMAHAQETQVAQAAAQADAPAASDDLQLEEIVVTAVVSQTSKMRSSVSVSALSADDLMQSAPRSTAEIFRNIPGVRSESTGGEGNANIAVRGLPVAAGGAKFLQLHEDGLPVMEFGDIAFGNADIFLRADSNVARVEAIRGGSASTLASNSPGGVINFISKTGETEGGSFAVTRGLDYDTTRGDFEFGGAIGDNWNAHIGGFYREGEGVRNADYNAESGGQIKANLTRKFENGYARVYFKYLNDRAIGYLPQPVLVSGTNSDPKIRSIANFSLLTDSLHTPNFLTNVGLDGNNNVRTSSLKDGMHPVSTAVGGEFKFDLADGWAVANKLRVADTSGRFVSPFPQEVMGAQALATAIGGTGATLRNTDGSSVGALSALNGNGLATRVALFDVEINDFSNLANDFKLTKSIISGDSTIDLAAGYYKARQNIEMDWLWNTYVMDVNGRDGRLLDVYNAAGQKLTSNGLLAYGVPLWGNCCTRRYDAQYTIDAPYVSAAWEMGQWNLDASLRRDEGQARGHYIASRQAQVDVNRDGTINVPERSVSVIDSANPQKINYDWGYWSWSVGANYMIDPDLAAFARVSQGGRANADRLLFGRLRADGSVAKQDAVDMVDQYEAGLKWRGEDVSVFATAFYAKTQEQNFEATSQRFFDRTYTAKGIELEATYRYEGFLLSGGATWTDAEISKDALTPAVKGNTPRRQAKLVYQLTPSYSYEGYTLGANIIGTTKSYAQDNNELVMPGYAQVNLFADAAITDGLSLSINVNNLFNAKGLTESEEGSITNGIDNIIRARSINGRSSTATLKYSF</sequence>
<evidence type="ECO:0000256" key="4">
    <source>
        <dbReference type="ARBA" id="ARBA00022496"/>
    </source>
</evidence>
<dbReference type="InterPro" id="IPR036942">
    <property type="entry name" value="Beta-barrel_TonB_sf"/>
</dbReference>
<dbReference type="PANTHER" id="PTHR32552:SF89">
    <property type="entry name" value="CATECHOLATE SIDEROPHORE RECEPTOR FIU"/>
    <property type="match status" value="1"/>
</dbReference>
<dbReference type="PROSITE" id="PS52016">
    <property type="entry name" value="TONB_DEPENDENT_REC_3"/>
    <property type="match status" value="1"/>
</dbReference>
<evidence type="ECO:0000313" key="17">
    <source>
        <dbReference type="EMBL" id="OYQ34570.1"/>
    </source>
</evidence>
<dbReference type="PANTHER" id="PTHR32552">
    <property type="entry name" value="FERRICHROME IRON RECEPTOR-RELATED"/>
    <property type="match status" value="1"/>
</dbReference>
<feature type="chain" id="PRO_5012491105" evidence="14">
    <location>
        <begin position="26"/>
        <end position="823"/>
    </location>
</feature>
<dbReference type="SUPFAM" id="SSF56935">
    <property type="entry name" value="Porins"/>
    <property type="match status" value="1"/>
</dbReference>
<dbReference type="InterPro" id="IPR037066">
    <property type="entry name" value="Plug_dom_sf"/>
</dbReference>
<evidence type="ECO:0000256" key="3">
    <source>
        <dbReference type="ARBA" id="ARBA00022452"/>
    </source>
</evidence>
<evidence type="ECO:0000256" key="7">
    <source>
        <dbReference type="ARBA" id="ARBA00023004"/>
    </source>
</evidence>
<evidence type="ECO:0000313" key="18">
    <source>
        <dbReference type="Proteomes" id="UP000216998"/>
    </source>
</evidence>
<evidence type="ECO:0000256" key="9">
    <source>
        <dbReference type="ARBA" id="ARBA00023077"/>
    </source>
</evidence>
<feature type="signal peptide" evidence="14">
    <location>
        <begin position="1"/>
        <end position="25"/>
    </location>
</feature>
<evidence type="ECO:0000256" key="10">
    <source>
        <dbReference type="ARBA" id="ARBA00023136"/>
    </source>
</evidence>
<evidence type="ECO:0000256" key="14">
    <source>
        <dbReference type="SAM" id="SignalP"/>
    </source>
</evidence>
<organism evidence="17 18">
    <name type="scientific">Niveispirillum lacus</name>
    <dbReference type="NCBI Taxonomy" id="1981099"/>
    <lineage>
        <taxon>Bacteria</taxon>
        <taxon>Pseudomonadati</taxon>
        <taxon>Pseudomonadota</taxon>
        <taxon>Alphaproteobacteria</taxon>
        <taxon>Rhodospirillales</taxon>
        <taxon>Azospirillaceae</taxon>
        <taxon>Niveispirillum</taxon>
    </lineage>
</organism>
<comment type="subcellular location">
    <subcellularLocation>
        <location evidence="1 12">Cell outer membrane</location>
        <topology evidence="1 12">Multi-pass membrane protein</topology>
    </subcellularLocation>
</comment>
<keyword evidence="2 12" id="KW-0813">Transport</keyword>
<evidence type="ECO:0000256" key="8">
    <source>
        <dbReference type="ARBA" id="ARBA00023065"/>
    </source>
</evidence>
<dbReference type="InterPro" id="IPR039426">
    <property type="entry name" value="TonB-dep_rcpt-like"/>
</dbReference>
<keyword evidence="4" id="KW-0410">Iron transport</keyword>
<dbReference type="EMBL" id="NOXU01000028">
    <property type="protein sequence ID" value="OYQ34570.1"/>
    <property type="molecule type" value="Genomic_DNA"/>
</dbReference>
<dbReference type="Gene3D" id="2.170.130.10">
    <property type="entry name" value="TonB-dependent receptor, plug domain"/>
    <property type="match status" value="1"/>
</dbReference>
<reference evidence="17 18" key="1">
    <citation type="submission" date="2017-07" db="EMBL/GenBank/DDBJ databases">
        <title>Niveispirillum cyanobacteriorum sp. nov., isolated from cyanobacterial aggregates in a eutrophic lake.</title>
        <authorList>
            <person name="Cai H."/>
        </authorList>
    </citation>
    <scope>NUCLEOTIDE SEQUENCE [LARGE SCALE GENOMIC DNA]</scope>
    <source>
        <strain evidence="18">TH1-14</strain>
    </source>
</reference>
<keyword evidence="5 12" id="KW-0812">Transmembrane</keyword>
<evidence type="ECO:0000259" key="15">
    <source>
        <dbReference type="Pfam" id="PF00593"/>
    </source>
</evidence>
<comment type="caution">
    <text evidence="17">The sequence shown here is derived from an EMBL/GenBank/DDBJ whole genome shotgun (WGS) entry which is preliminary data.</text>
</comment>
<keyword evidence="8" id="KW-0406">Ion transport</keyword>
<keyword evidence="18" id="KW-1185">Reference proteome</keyword>
<evidence type="ECO:0000256" key="1">
    <source>
        <dbReference type="ARBA" id="ARBA00004571"/>
    </source>
</evidence>
<accession>A0A255Z1N9</accession>
<keyword evidence="10 12" id="KW-0472">Membrane</keyword>
<keyword evidence="9 13" id="KW-0798">TonB box</keyword>
<keyword evidence="6 14" id="KW-0732">Signal</keyword>
<gene>
    <name evidence="17" type="ORF">CHU95_11205</name>
</gene>
<evidence type="ECO:0000256" key="11">
    <source>
        <dbReference type="ARBA" id="ARBA00023237"/>
    </source>
</evidence>
<evidence type="ECO:0000256" key="13">
    <source>
        <dbReference type="RuleBase" id="RU003357"/>
    </source>
</evidence>
<evidence type="ECO:0000256" key="5">
    <source>
        <dbReference type="ARBA" id="ARBA00022692"/>
    </source>
</evidence>
<dbReference type="RefSeq" id="WP_094456420.1">
    <property type="nucleotide sequence ID" value="NZ_NOXU01000028.1"/>
</dbReference>
<evidence type="ECO:0000256" key="12">
    <source>
        <dbReference type="PROSITE-ProRule" id="PRU01360"/>
    </source>
</evidence>
<name>A0A255Z1N9_9PROT</name>